<sequence>MVFGFGKSEAASTVAGLAEREQPKKISHLFDESFYGTPTLITRIGTETGSLVEGTGLRPATPSK</sequence>
<reference evidence="2" key="1">
    <citation type="journal article" date="2024" name="IScience">
        <title>Strigolactones Initiate the Formation of Haustorium-like Structures in Castilleja.</title>
        <authorList>
            <person name="Buerger M."/>
            <person name="Peterson D."/>
            <person name="Chory J."/>
        </authorList>
    </citation>
    <scope>NUCLEOTIDE SEQUENCE [LARGE SCALE GENOMIC DNA]</scope>
</reference>
<evidence type="ECO:0000313" key="1">
    <source>
        <dbReference type="EMBL" id="KAL3655426.1"/>
    </source>
</evidence>
<proteinExistence type="predicted"/>
<name>A0ABD3EMK8_9LAMI</name>
<gene>
    <name evidence="1" type="ORF">CASFOL_001212</name>
</gene>
<keyword evidence="2" id="KW-1185">Reference proteome</keyword>
<protein>
    <submittedName>
        <fullName evidence="1">Uncharacterized protein</fullName>
    </submittedName>
</protein>
<organism evidence="1 2">
    <name type="scientific">Castilleja foliolosa</name>
    <dbReference type="NCBI Taxonomy" id="1961234"/>
    <lineage>
        <taxon>Eukaryota</taxon>
        <taxon>Viridiplantae</taxon>
        <taxon>Streptophyta</taxon>
        <taxon>Embryophyta</taxon>
        <taxon>Tracheophyta</taxon>
        <taxon>Spermatophyta</taxon>
        <taxon>Magnoliopsida</taxon>
        <taxon>eudicotyledons</taxon>
        <taxon>Gunneridae</taxon>
        <taxon>Pentapetalae</taxon>
        <taxon>asterids</taxon>
        <taxon>lamiids</taxon>
        <taxon>Lamiales</taxon>
        <taxon>Orobanchaceae</taxon>
        <taxon>Pedicularideae</taxon>
        <taxon>Castillejinae</taxon>
        <taxon>Castilleja</taxon>
    </lineage>
</organism>
<dbReference type="Proteomes" id="UP001632038">
    <property type="component" value="Unassembled WGS sequence"/>
</dbReference>
<dbReference type="AlphaFoldDB" id="A0ABD3EMK8"/>
<dbReference type="EMBL" id="JAVIJP010000002">
    <property type="protein sequence ID" value="KAL3655426.1"/>
    <property type="molecule type" value="Genomic_DNA"/>
</dbReference>
<comment type="caution">
    <text evidence="1">The sequence shown here is derived from an EMBL/GenBank/DDBJ whole genome shotgun (WGS) entry which is preliminary data.</text>
</comment>
<accession>A0ABD3EMK8</accession>
<evidence type="ECO:0000313" key="2">
    <source>
        <dbReference type="Proteomes" id="UP001632038"/>
    </source>
</evidence>